<gene>
    <name evidence="2" type="ORF">KSY1p029</name>
</gene>
<name>A6MA93_9CAUD</name>
<organism evidence="2 3">
    <name type="scientific">Lactococcus phage KSY1</name>
    <dbReference type="NCBI Taxonomy" id="2913972"/>
    <lineage>
        <taxon>Viruses</taxon>
        <taxon>Duplodnaviria</taxon>
        <taxon>Heunggongvirae</taxon>
        <taxon>Uroviricota</taxon>
        <taxon>Caudoviricetes</taxon>
        <taxon>Chopinvirus</taxon>
        <taxon>Chopinvirus KSY1</taxon>
    </lineage>
</organism>
<evidence type="ECO:0000313" key="3">
    <source>
        <dbReference type="Proteomes" id="UP000000714"/>
    </source>
</evidence>
<reference evidence="2 3" key="1">
    <citation type="journal article" date="2007" name="Virology">
        <title>KSY1, a lactococcal phage with a T7-like transcription.</title>
        <authorList>
            <person name="Chopin A."/>
            <person name="Deveau H."/>
            <person name="Ehrlich S.D."/>
            <person name="Moineau S."/>
            <person name="Chopin M.C."/>
        </authorList>
    </citation>
    <scope>NUCLEOTIDE SEQUENCE</scope>
</reference>
<dbReference type="KEGG" id="vg:5601943"/>
<dbReference type="Proteomes" id="UP000000714">
    <property type="component" value="Segment"/>
</dbReference>
<evidence type="ECO:0000256" key="1">
    <source>
        <dbReference type="SAM" id="MobiDB-lite"/>
    </source>
</evidence>
<accession>A6MA93</accession>
<protein>
    <submittedName>
        <fullName evidence="2">Gp029</fullName>
    </submittedName>
</protein>
<proteinExistence type="predicted"/>
<dbReference type="EMBL" id="DQ535032">
    <property type="protein sequence ID" value="ABG21571.1"/>
    <property type="molecule type" value="Genomic_DNA"/>
</dbReference>
<keyword evidence="3" id="KW-1185">Reference proteome</keyword>
<sequence length="104" mass="11986">MTVDVNVTIDEGAFTDEEVMEALLKMRPAYLTDHSEPVPYCDIKDIHFCYPPSIIKCAIDFDEAGNVAEIDLNEEVIKELLEKEDTSEENKEEKEEEDEHRSIH</sequence>
<dbReference type="GeneID" id="5601943"/>
<dbReference type="RefSeq" id="YP_001469027.1">
    <property type="nucleotide sequence ID" value="NC_009817.1"/>
</dbReference>
<feature type="region of interest" description="Disordered" evidence="1">
    <location>
        <begin position="81"/>
        <end position="104"/>
    </location>
</feature>
<evidence type="ECO:0000313" key="2">
    <source>
        <dbReference type="EMBL" id="ABG21571.1"/>
    </source>
</evidence>